<dbReference type="EMBL" id="CP035494">
    <property type="protein sequence ID" value="QAY59138.1"/>
    <property type="molecule type" value="Genomic_DNA"/>
</dbReference>
<evidence type="ECO:0000256" key="1">
    <source>
        <dbReference type="SAM" id="Phobius"/>
    </source>
</evidence>
<evidence type="ECO:0000313" key="3">
    <source>
        <dbReference type="Proteomes" id="UP000293995"/>
    </source>
</evidence>
<accession>A0A4P6EMP0</accession>
<keyword evidence="1" id="KW-0472">Membrane</keyword>
<keyword evidence="3" id="KW-1185">Reference proteome</keyword>
<reference evidence="2 3" key="1">
    <citation type="submission" date="2019-01" db="EMBL/GenBank/DDBJ databases">
        <title>Genome sequencing of strain DFW100M-13.</title>
        <authorList>
            <person name="Heo J."/>
            <person name="Kim S.-J."/>
            <person name="Kim J.-S."/>
            <person name="Hong S.-B."/>
            <person name="Kwon S.-W."/>
        </authorList>
    </citation>
    <scope>NUCLEOTIDE SEQUENCE [LARGE SCALE GENOMIC DNA]</scope>
    <source>
        <strain evidence="2 3">DFW100M-13</strain>
    </source>
</reference>
<dbReference type="OrthoDB" id="4863243at2"/>
<dbReference type="RefSeq" id="WP_129386044.1">
    <property type="nucleotide sequence ID" value="NZ_CP035494.1"/>
</dbReference>
<organism evidence="2 3">
    <name type="scientific">Microbacterium protaetiae</name>
    <dbReference type="NCBI Taxonomy" id="2509458"/>
    <lineage>
        <taxon>Bacteria</taxon>
        <taxon>Bacillati</taxon>
        <taxon>Actinomycetota</taxon>
        <taxon>Actinomycetes</taxon>
        <taxon>Micrococcales</taxon>
        <taxon>Microbacteriaceae</taxon>
        <taxon>Microbacterium</taxon>
    </lineage>
</organism>
<dbReference type="AlphaFoldDB" id="A0A4P6EMP0"/>
<dbReference type="KEGG" id="mprt:ET475_03445"/>
<evidence type="ECO:0000313" key="2">
    <source>
        <dbReference type="EMBL" id="QAY59138.1"/>
    </source>
</evidence>
<name>A0A4P6EMP0_9MICO</name>
<feature type="transmembrane region" description="Helical" evidence="1">
    <location>
        <begin position="185"/>
        <end position="207"/>
    </location>
</feature>
<dbReference type="Proteomes" id="UP000293995">
    <property type="component" value="Chromosome"/>
</dbReference>
<proteinExistence type="predicted"/>
<sequence>MNDIAEKIIRLLDQIKEKIDQITRIVNAVLDSVPFFLEWVISKVRGAWNAMLDKLGEFWAWFTDKLTYVGNPWLLNGAGEGWTTMGGSVARINDTITDLNLSVDDRWQGRAASQYEQSIEPQRRANTSIMSDYAQNIGNALSSLATGITSFWAGICVAIITLLGALAGAAVATGTIIGLPAVPVLIGLGIAAFLVAAGAGVAVLYALAGSCRTTLGNCTAGITEWPAIATR</sequence>
<gene>
    <name evidence="2" type="ORF">ET475_03445</name>
</gene>
<keyword evidence="1" id="KW-0812">Transmembrane</keyword>
<feature type="transmembrane region" description="Helical" evidence="1">
    <location>
        <begin position="151"/>
        <end position="179"/>
    </location>
</feature>
<keyword evidence="1" id="KW-1133">Transmembrane helix</keyword>
<protein>
    <submittedName>
        <fullName evidence="2">Uncharacterized protein</fullName>
    </submittedName>
</protein>